<protein>
    <recommendedName>
        <fullName evidence="5">dolichyl-phosphate-mannose--protein mannosyltransferase</fullName>
        <ecNumber evidence="5">2.4.1.109</ecNumber>
    </recommendedName>
</protein>
<dbReference type="InterPro" id="IPR013618">
    <property type="entry name" value="TMTC_DUF1736"/>
</dbReference>
<evidence type="ECO:0000256" key="6">
    <source>
        <dbReference type="ARBA" id="ARBA00022679"/>
    </source>
</evidence>
<evidence type="ECO:0000259" key="14">
    <source>
        <dbReference type="Pfam" id="PF08409"/>
    </source>
</evidence>
<keyword evidence="16" id="KW-1185">Reference proteome</keyword>
<dbReference type="Gene3D" id="1.25.40.10">
    <property type="entry name" value="Tetratricopeptide repeat domain"/>
    <property type="match status" value="1"/>
</dbReference>
<proteinExistence type="inferred from homology"/>
<keyword evidence="12 13" id="KW-0472">Membrane</keyword>
<dbReference type="PANTHER" id="PTHR44227:SF3">
    <property type="entry name" value="PROTEIN O-MANNOSYL-TRANSFERASE TMTC4"/>
    <property type="match status" value="1"/>
</dbReference>
<evidence type="ECO:0000256" key="4">
    <source>
        <dbReference type="ARBA" id="ARBA00007882"/>
    </source>
</evidence>
<dbReference type="SUPFAM" id="SSF48452">
    <property type="entry name" value="TPR-like"/>
    <property type="match status" value="2"/>
</dbReference>
<keyword evidence="6" id="KW-0808">Transferase</keyword>
<evidence type="ECO:0000256" key="13">
    <source>
        <dbReference type="SAM" id="Phobius"/>
    </source>
</evidence>
<comment type="pathway">
    <text evidence="3">Protein modification; protein glycosylation.</text>
</comment>
<keyword evidence="10" id="KW-0256">Endoplasmic reticulum</keyword>
<evidence type="ECO:0000256" key="3">
    <source>
        <dbReference type="ARBA" id="ARBA00004922"/>
    </source>
</evidence>
<evidence type="ECO:0000256" key="11">
    <source>
        <dbReference type="ARBA" id="ARBA00022989"/>
    </source>
</evidence>
<keyword evidence="8" id="KW-0677">Repeat</keyword>
<gene>
    <name evidence="15" type="ORF">ACHHYP_17307</name>
</gene>
<dbReference type="UniPathway" id="UPA00378"/>
<dbReference type="PANTHER" id="PTHR44227">
    <property type="match status" value="1"/>
</dbReference>
<evidence type="ECO:0000256" key="7">
    <source>
        <dbReference type="ARBA" id="ARBA00022692"/>
    </source>
</evidence>
<evidence type="ECO:0000256" key="5">
    <source>
        <dbReference type="ARBA" id="ARBA00012839"/>
    </source>
</evidence>
<evidence type="ECO:0000313" key="16">
    <source>
        <dbReference type="Proteomes" id="UP000243579"/>
    </source>
</evidence>
<dbReference type="EMBL" id="JNBR01000157">
    <property type="protein sequence ID" value="OQR96016.1"/>
    <property type="molecule type" value="Genomic_DNA"/>
</dbReference>
<keyword evidence="9" id="KW-0802">TPR repeat</keyword>
<dbReference type="GO" id="GO:0016020">
    <property type="term" value="C:membrane"/>
    <property type="evidence" value="ECO:0007669"/>
    <property type="project" value="UniProtKB-SubCell"/>
</dbReference>
<feature type="domain" description="DUF1736" evidence="14">
    <location>
        <begin position="265"/>
        <end position="327"/>
    </location>
</feature>
<dbReference type="EC" id="2.4.1.109" evidence="5"/>
<accession>A0A1V9ZDF0</accession>
<dbReference type="AlphaFoldDB" id="A0A1V9ZDF0"/>
<evidence type="ECO:0000313" key="15">
    <source>
        <dbReference type="EMBL" id="OQR96016.1"/>
    </source>
</evidence>
<feature type="transmembrane region" description="Helical" evidence="13">
    <location>
        <begin position="318"/>
        <end position="335"/>
    </location>
</feature>
<feature type="transmembrane region" description="Helical" evidence="13">
    <location>
        <begin position="230"/>
        <end position="251"/>
    </location>
</feature>
<dbReference type="Pfam" id="PF08409">
    <property type="entry name" value="TMTC_DUF1736"/>
    <property type="match status" value="1"/>
</dbReference>
<evidence type="ECO:0000256" key="10">
    <source>
        <dbReference type="ARBA" id="ARBA00022824"/>
    </source>
</evidence>
<dbReference type="GO" id="GO:0004169">
    <property type="term" value="F:dolichyl-phosphate-mannose-protein mannosyltransferase activity"/>
    <property type="evidence" value="ECO:0007669"/>
    <property type="project" value="UniProtKB-EC"/>
</dbReference>
<dbReference type="Proteomes" id="UP000243579">
    <property type="component" value="Unassembled WGS sequence"/>
</dbReference>
<reference evidence="15 16" key="1">
    <citation type="journal article" date="2014" name="Genome Biol. Evol.">
        <title>The secreted proteins of Achlya hypogyna and Thraustotheca clavata identify the ancestral oomycete secretome and reveal gene acquisitions by horizontal gene transfer.</title>
        <authorList>
            <person name="Misner I."/>
            <person name="Blouin N."/>
            <person name="Leonard G."/>
            <person name="Richards T.A."/>
            <person name="Lane C.E."/>
        </authorList>
    </citation>
    <scope>NUCLEOTIDE SEQUENCE [LARGE SCALE GENOMIC DNA]</scope>
    <source>
        <strain evidence="15 16">ATCC 48635</strain>
    </source>
</reference>
<evidence type="ECO:0000256" key="9">
    <source>
        <dbReference type="ARBA" id="ARBA00022803"/>
    </source>
</evidence>
<keyword evidence="7 13" id="KW-0812">Transmembrane</keyword>
<evidence type="ECO:0000256" key="2">
    <source>
        <dbReference type="ARBA" id="ARBA00004240"/>
    </source>
</evidence>
<evidence type="ECO:0000256" key="12">
    <source>
        <dbReference type="ARBA" id="ARBA00023136"/>
    </source>
</evidence>
<comment type="subcellular location">
    <subcellularLocation>
        <location evidence="2">Endoplasmic reticulum</location>
    </subcellularLocation>
    <subcellularLocation>
        <location evidence="1">Membrane</location>
        <topology evidence="1">Multi-pass membrane protein</topology>
    </subcellularLocation>
</comment>
<comment type="similarity">
    <text evidence="4">Belongs to the TMTC family.</text>
</comment>
<dbReference type="InterPro" id="IPR011990">
    <property type="entry name" value="TPR-like_helical_dom_sf"/>
</dbReference>
<dbReference type="SMART" id="SM00028">
    <property type="entry name" value="TPR"/>
    <property type="match status" value="4"/>
</dbReference>
<dbReference type="InterPro" id="IPR052346">
    <property type="entry name" value="O-mannosyl-transferase_TMTC"/>
</dbReference>
<dbReference type="GO" id="GO:0005783">
    <property type="term" value="C:endoplasmic reticulum"/>
    <property type="evidence" value="ECO:0007669"/>
    <property type="project" value="UniProtKB-SubCell"/>
</dbReference>
<feature type="transmembrane region" description="Helical" evidence="13">
    <location>
        <begin position="347"/>
        <end position="368"/>
    </location>
</feature>
<dbReference type="InterPro" id="IPR019734">
    <property type="entry name" value="TPR_rpt"/>
</dbReference>
<feature type="transmembrane region" description="Helical" evidence="13">
    <location>
        <begin position="186"/>
        <end position="209"/>
    </location>
</feature>
<sequence>MKSSVVGPDAVGVVAVLALATFANTLSCGFVWDDRAAILTNRDLRADETSVWDLFAHDFWGTSLASRSSHKSFRPLTVLSFRLNHALGGFHPFGYHLVNVLLHVASSALVVLCGRRLLATSDLPRAPVIAGALFAVHPVHCDSVASVVGRADVLCTFLALVAYLAYDTATTSSTTSWPLYTLSLALVVAATLCKELGATTLGIFVALEIARIVAQPSKDSWYRDPITRACGLRAMLLVVGGSAAITGRIALNGPDRLYVWTVMENDISLLPWGAPRLLTTLHTHAWYLWKLLWPQHLCYDYGFRTLPVVESWRDGRNLLTLAAYVFMVLLLYLCWRQRRSSPLWQLVAFGVFPFVPAANVLFPVGTIVAERLLYFPSVGFCLVLGYVADGAIASAPCRLQVLLQGALVLLVSAGIYRSITRNAEWATEDTLFEASVAVAPWSVKVLSNLSKTLLGSDPQRAAAYLERAVGEVPDYAVGHLNLGLAYVGMSKPLHGIQNLLRAVEIDASVAAYAYLGRYAMEFYMQQQYRRFPRANETHAAVTAKKVMDHTLALGCSMPGLHFARGIFAFYADDYPKAIEQFQSAVDANSRVQARGYDLEEMADSPKRPSSFIYPFMRCVACAAIADGENTLTPENMRVVKNGPHCMEILNNAALRLTDRGLVQEAIELYARAIHAFPRSTALLVNAARLAEDTGNDVEAYSLYSRAFELDPTQEQLQANFALLQQRLSLPLAAAVPPQPMAA</sequence>
<feature type="transmembrane region" description="Helical" evidence="13">
    <location>
        <begin position="147"/>
        <end position="166"/>
    </location>
</feature>
<dbReference type="STRING" id="1202772.A0A1V9ZDF0"/>
<dbReference type="GO" id="GO:0030968">
    <property type="term" value="P:endoplasmic reticulum unfolded protein response"/>
    <property type="evidence" value="ECO:0007669"/>
    <property type="project" value="TreeGrafter"/>
</dbReference>
<organism evidence="15 16">
    <name type="scientific">Achlya hypogyna</name>
    <name type="common">Oomycete</name>
    <name type="synonym">Protoachlya hypogyna</name>
    <dbReference type="NCBI Taxonomy" id="1202772"/>
    <lineage>
        <taxon>Eukaryota</taxon>
        <taxon>Sar</taxon>
        <taxon>Stramenopiles</taxon>
        <taxon>Oomycota</taxon>
        <taxon>Saprolegniomycetes</taxon>
        <taxon>Saprolegniales</taxon>
        <taxon>Achlyaceae</taxon>
        <taxon>Achlya</taxon>
    </lineage>
</organism>
<name>A0A1V9ZDF0_ACHHY</name>
<dbReference type="OrthoDB" id="66906at2759"/>
<comment type="caution">
    <text evidence="15">The sequence shown here is derived from an EMBL/GenBank/DDBJ whole genome shotgun (WGS) entry which is preliminary data.</text>
</comment>
<evidence type="ECO:0000256" key="8">
    <source>
        <dbReference type="ARBA" id="ARBA00022737"/>
    </source>
</evidence>
<keyword evidence="11 13" id="KW-1133">Transmembrane helix</keyword>
<feature type="transmembrane region" description="Helical" evidence="13">
    <location>
        <begin position="12"/>
        <end position="32"/>
    </location>
</feature>
<evidence type="ECO:0000256" key="1">
    <source>
        <dbReference type="ARBA" id="ARBA00004141"/>
    </source>
</evidence>